<feature type="transmembrane region" description="Helical" evidence="10">
    <location>
        <begin position="398"/>
        <end position="416"/>
    </location>
</feature>
<evidence type="ECO:0000313" key="14">
    <source>
        <dbReference type="EMBL" id="KAK3096921.1"/>
    </source>
</evidence>
<dbReference type="Pfam" id="PF02036">
    <property type="entry name" value="SCP2"/>
    <property type="match status" value="1"/>
</dbReference>
<dbReference type="EMBL" id="VSWD01000007">
    <property type="protein sequence ID" value="KAK3096921.1"/>
    <property type="molecule type" value="Genomic_DNA"/>
</dbReference>
<feature type="domain" description="MaoC-like" evidence="11">
    <location>
        <begin position="562"/>
        <end position="676"/>
    </location>
</feature>
<dbReference type="GO" id="GO:0005777">
    <property type="term" value="C:peroxisome"/>
    <property type="evidence" value="ECO:0007669"/>
    <property type="project" value="UniProtKB-SubCell"/>
</dbReference>
<evidence type="ECO:0000256" key="7">
    <source>
        <dbReference type="ARBA" id="ARBA00023140"/>
    </source>
</evidence>
<evidence type="ECO:0000256" key="10">
    <source>
        <dbReference type="SAM" id="Phobius"/>
    </source>
</evidence>
<keyword evidence="8" id="KW-0456">Lyase</keyword>
<dbReference type="SUPFAM" id="SSF51735">
    <property type="entry name" value="NAD(P)-binding Rossmann-fold domains"/>
    <property type="match status" value="1"/>
</dbReference>
<dbReference type="InterPro" id="IPR029069">
    <property type="entry name" value="HotDog_dom_sf"/>
</dbReference>
<dbReference type="Pfam" id="PF00106">
    <property type="entry name" value="adh_short"/>
    <property type="match status" value="1"/>
</dbReference>
<sequence>MSAPLRFDGKVVLVTGAGNDLIHRVHLRGSFQVTRAAWPHMKKNNYGRIIMVSSAAGIYGNFGQANYSAAKLGIYGLANTLSIEGKKNNIHCNTIAPVAGSRMTETVMPPEVLSALKPEYVAPLVVYLCHESCEDTGGLFELGAGWIAKLRDNWDKVTDFTDSTQPSGTGESTMLMMNVVKTLESDVKPNQTSGGSGGVDVEAARRQKPLPSTYTYTERDVILYNLGGTYIIYMYVVLSTYTYTEREMLSYITWVVCTLYMSFSVPTHTEKDVILYNLGGTYIVYVILCTYTYTERDVILYNLGGTYMVYVILSTYTYTDRDVILYNLGGTYIVYVILCTYRYTERDVILYNLGGTYIVYIILSTYTYTERDVIVYNLGGTYIVYVILSTYTYTDRDVILYNLGGTYIVYVILSTYKYTDRDVILYNLGVGSSTEHEEHLKFLFEGSDDFCVIPSFGVIPAFSSMSIASNVPGLDVDPTKILHGEQYLEIYKPFPARGATLKSYARIADVLDKGSGAVIIANVETFDEQNEKVCFNQFSTFVVGAGKFGGKRTSTEAKPTMNPPQRQPDASITEQTGRDQAALYRLSGDRNPLHIDPSFAAMGGFAEPILHGLCSFGYATRHVLKQYCDNDVTKIKAIKVRFSRPVLPGQNIRTDMWKDGNRVYFQCKVVDNGYVSLSGAYIDLHGSTDSGPSAGPAVTSLMSDGLFEGMAKRAESQPALAKKINAVFAFEITKDGKTAAKWTADMKTGAGVYRGDPKGAKADCTLIIDDKNMVDMASGKLNGQQAFMKGLLKIKGNMMLAQKLGDLLKDNSKM</sequence>
<accession>A0AA88Y341</accession>
<dbReference type="InterPro" id="IPR054357">
    <property type="entry name" value="MFE-2_N"/>
</dbReference>
<dbReference type="GO" id="GO:0016491">
    <property type="term" value="F:oxidoreductase activity"/>
    <property type="evidence" value="ECO:0007669"/>
    <property type="project" value="UniProtKB-KW"/>
</dbReference>
<evidence type="ECO:0000256" key="3">
    <source>
        <dbReference type="ARBA" id="ARBA00006484"/>
    </source>
</evidence>
<evidence type="ECO:0000259" key="12">
    <source>
        <dbReference type="Pfam" id="PF02036"/>
    </source>
</evidence>
<comment type="caution">
    <text evidence="14">The sequence shown here is derived from an EMBL/GenBank/DDBJ whole genome shotgun (WGS) entry which is preliminary data.</text>
</comment>
<evidence type="ECO:0000256" key="9">
    <source>
        <dbReference type="SAM" id="MobiDB-lite"/>
    </source>
</evidence>
<dbReference type="PROSITE" id="PS00061">
    <property type="entry name" value="ADH_SHORT"/>
    <property type="match status" value="1"/>
</dbReference>
<comment type="subcellular location">
    <subcellularLocation>
        <location evidence="1">Peroxisome</location>
    </subcellularLocation>
</comment>
<gene>
    <name evidence="14" type="ORF">FSP39_004769</name>
</gene>
<feature type="domain" description="Peroxisomal multifunctional enzyme type 2-like N-terminal" evidence="13">
    <location>
        <begin position="416"/>
        <end position="544"/>
    </location>
</feature>
<keyword evidence="7" id="KW-0576">Peroxisome</keyword>
<feature type="transmembrane region" description="Helical" evidence="10">
    <location>
        <begin position="298"/>
        <end position="318"/>
    </location>
</feature>
<feature type="domain" description="SCP2" evidence="12">
    <location>
        <begin position="711"/>
        <end position="809"/>
    </location>
</feature>
<dbReference type="Gene3D" id="3.10.129.10">
    <property type="entry name" value="Hotdog Thioesterase"/>
    <property type="match status" value="1"/>
</dbReference>
<keyword evidence="6" id="KW-0443">Lipid metabolism</keyword>
<dbReference type="Pfam" id="PF01575">
    <property type="entry name" value="MaoC_dehydratas"/>
    <property type="match status" value="1"/>
</dbReference>
<name>A0AA88Y341_PINIB</name>
<dbReference type="PANTHER" id="PTHR45024:SF2">
    <property type="entry name" value="SCP2 DOMAIN-CONTAINING PROTEIN"/>
    <property type="match status" value="1"/>
</dbReference>
<feature type="transmembrane region" description="Helical" evidence="10">
    <location>
        <begin position="348"/>
        <end position="368"/>
    </location>
</feature>
<feature type="transmembrane region" description="Helical" evidence="10">
    <location>
        <begin position="374"/>
        <end position="391"/>
    </location>
</feature>
<dbReference type="InterPro" id="IPR002347">
    <property type="entry name" value="SDR_fam"/>
</dbReference>
<evidence type="ECO:0000313" key="15">
    <source>
        <dbReference type="Proteomes" id="UP001186944"/>
    </source>
</evidence>
<dbReference type="InterPro" id="IPR036527">
    <property type="entry name" value="SCP2_sterol-bd_dom_sf"/>
</dbReference>
<feature type="transmembrane region" description="Helical" evidence="10">
    <location>
        <begin position="273"/>
        <end position="291"/>
    </location>
</feature>
<evidence type="ECO:0000256" key="1">
    <source>
        <dbReference type="ARBA" id="ARBA00004275"/>
    </source>
</evidence>
<keyword evidence="4" id="KW-0276">Fatty acid metabolism</keyword>
<evidence type="ECO:0000259" key="13">
    <source>
        <dbReference type="Pfam" id="PF22622"/>
    </source>
</evidence>
<feature type="region of interest" description="Disordered" evidence="9">
    <location>
        <begin position="552"/>
        <end position="575"/>
    </location>
</feature>
<dbReference type="AlphaFoldDB" id="A0AA88Y341"/>
<dbReference type="PANTHER" id="PTHR45024">
    <property type="entry name" value="DEHYDROGENASES, SHORT CHAIN"/>
    <property type="match status" value="1"/>
</dbReference>
<evidence type="ECO:0008006" key="16">
    <source>
        <dbReference type="Google" id="ProtNLM"/>
    </source>
</evidence>
<evidence type="ECO:0000259" key="11">
    <source>
        <dbReference type="Pfam" id="PF01575"/>
    </source>
</evidence>
<evidence type="ECO:0000256" key="5">
    <source>
        <dbReference type="ARBA" id="ARBA00023002"/>
    </source>
</evidence>
<dbReference type="GO" id="GO:0018812">
    <property type="term" value="F:3-hydroxyacyl-CoA dehydratase activity"/>
    <property type="evidence" value="ECO:0007669"/>
    <property type="project" value="UniProtKB-ARBA"/>
</dbReference>
<dbReference type="CDD" id="cd03448">
    <property type="entry name" value="HDE_HSD"/>
    <property type="match status" value="1"/>
</dbReference>
<keyword evidence="10" id="KW-1133">Transmembrane helix</keyword>
<dbReference type="InterPro" id="IPR020904">
    <property type="entry name" value="Sc_DH/Rdtase_CS"/>
</dbReference>
<reference evidence="14" key="1">
    <citation type="submission" date="2019-08" db="EMBL/GenBank/DDBJ databases">
        <title>The improved chromosome-level genome for the pearl oyster Pinctada fucata martensii using PacBio sequencing and Hi-C.</title>
        <authorList>
            <person name="Zheng Z."/>
        </authorList>
    </citation>
    <scope>NUCLEOTIDE SEQUENCE</scope>
    <source>
        <strain evidence="14">ZZ-2019</strain>
        <tissue evidence="14">Adductor muscle</tissue>
    </source>
</reference>
<dbReference type="InterPro" id="IPR051687">
    <property type="entry name" value="Peroxisomal_Beta-Oxidation"/>
</dbReference>
<feature type="transmembrane region" description="Helical" evidence="10">
    <location>
        <begin position="221"/>
        <end position="241"/>
    </location>
</feature>
<dbReference type="Gene3D" id="3.30.1050.10">
    <property type="entry name" value="SCP2 sterol-binding domain"/>
    <property type="match status" value="1"/>
</dbReference>
<dbReference type="Gene3D" id="3.40.50.720">
    <property type="entry name" value="NAD(P)-binding Rossmann-like Domain"/>
    <property type="match status" value="2"/>
</dbReference>
<dbReference type="GO" id="GO:0006631">
    <property type="term" value="P:fatty acid metabolic process"/>
    <property type="evidence" value="ECO:0007669"/>
    <property type="project" value="UniProtKB-KW"/>
</dbReference>
<dbReference type="Pfam" id="PF22622">
    <property type="entry name" value="MFE-2_hydrat-2_N"/>
    <property type="match status" value="1"/>
</dbReference>
<comment type="similarity">
    <text evidence="3">Belongs to the short-chain dehydrogenases/reductases (SDR) family.</text>
</comment>
<keyword evidence="5" id="KW-0560">Oxidoreductase</keyword>
<dbReference type="Proteomes" id="UP001186944">
    <property type="component" value="Unassembled WGS sequence"/>
</dbReference>
<keyword evidence="15" id="KW-1185">Reference proteome</keyword>
<dbReference type="InterPro" id="IPR036291">
    <property type="entry name" value="NAD(P)-bd_dom_sf"/>
</dbReference>
<dbReference type="SUPFAM" id="SSF55718">
    <property type="entry name" value="SCP-like"/>
    <property type="match status" value="1"/>
</dbReference>
<keyword evidence="10" id="KW-0812">Transmembrane</keyword>
<dbReference type="FunFam" id="3.10.129.10:FF:000013">
    <property type="entry name" value="Peroxisomal multifunctional enzyme type 2"/>
    <property type="match status" value="1"/>
</dbReference>
<evidence type="ECO:0000256" key="6">
    <source>
        <dbReference type="ARBA" id="ARBA00023098"/>
    </source>
</evidence>
<comment type="pathway">
    <text evidence="2">Lipid metabolism; fatty acid beta-oxidation.</text>
</comment>
<dbReference type="InterPro" id="IPR002539">
    <property type="entry name" value="MaoC-like_dom"/>
</dbReference>
<proteinExistence type="inferred from homology"/>
<evidence type="ECO:0000256" key="4">
    <source>
        <dbReference type="ARBA" id="ARBA00022832"/>
    </source>
</evidence>
<dbReference type="SUPFAM" id="SSF54637">
    <property type="entry name" value="Thioesterase/thiol ester dehydrase-isomerase"/>
    <property type="match status" value="2"/>
</dbReference>
<organism evidence="14 15">
    <name type="scientific">Pinctada imbricata</name>
    <name type="common">Atlantic pearl-oyster</name>
    <name type="synonym">Pinctada martensii</name>
    <dbReference type="NCBI Taxonomy" id="66713"/>
    <lineage>
        <taxon>Eukaryota</taxon>
        <taxon>Metazoa</taxon>
        <taxon>Spiralia</taxon>
        <taxon>Lophotrochozoa</taxon>
        <taxon>Mollusca</taxon>
        <taxon>Bivalvia</taxon>
        <taxon>Autobranchia</taxon>
        <taxon>Pteriomorphia</taxon>
        <taxon>Pterioida</taxon>
        <taxon>Pterioidea</taxon>
        <taxon>Pteriidae</taxon>
        <taxon>Pinctada</taxon>
    </lineage>
</organism>
<protein>
    <recommendedName>
        <fullName evidence="16">Hydroxysteroid 17-beta dehydrogenase 4</fullName>
    </recommendedName>
</protein>
<dbReference type="InterPro" id="IPR003033">
    <property type="entry name" value="SCP2_sterol-bd_dom"/>
</dbReference>
<feature type="transmembrane region" description="Helical" evidence="10">
    <location>
        <begin position="324"/>
        <end position="341"/>
    </location>
</feature>
<keyword evidence="10" id="KW-0472">Membrane</keyword>
<evidence type="ECO:0000256" key="2">
    <source>
        <dbReference type="ARBA" id="ARBA00005005"/>
    </source>
</evidence>
<evidence type="ECO:0000256" key="8">
    <source>
        <dbReference type="ARBA" id="ARBA00023239"/>
    </source>
</evidence>